<comment type="caution">
    <text evidence="2">The sequence shown here is derived from an EMBL/GenBank/DDBJ whole genome shotgun (WGS) entry which is preliminary data.</text>
</comment>
<organism evidence="2 3">
    <name type="scientific">Phrynocephalus forsythii</name>
    <dbReference type="NCBI Taxonomy" id="171643"/>
    <lineage>
        <taxon>Eukaryota</taxon>
        <taxon>Metazoa</taxon>
        <taxon>Chordata</taxon>
        <taxon>Craniata</taxon>
        <taxon>Vertebrata</taxon>
        <taxon>Euteleostomi</taxon>
        <taxon>Lepidosauria</taxon>
        <taxon>Squamata</taxon>
        <taxon>Bifurcata</taxon>
        <taxon>Unidentata</taxon>
        <taxon>Episquamata</taxon>
        <taxon>Toxicofera</taxon>
        <taxon>Iguania</taxon>
        <taxon>Acrodonta</taxon>
        <taxon>Agamidae</taxon>
        <taxon>Agaminae</taxon>
        <taxon>Phrynocephalus</taxon>
    </lineage>
</organism>
<feature type="region of interest" description="Disordered" evidence="1">
    <location>
        <begin position="104"/>
        <end position="382"/>
    </location>
</feature>
<sequence>MVRTPSQVTSAGEVDDVFYVDNRFGSVTDSGTATLKPRPRVRPLLTFLPLNAQETHGVAVPTPSVPEGFEDKLSPGFGSQIGGNYRKYNSVVDLRPKAFEEDYLDDEYIPPPPSVPPPPPPPPSSTDFSSPPSSMEIPPPPTLPPPPPPPPTMPASSPSSLAPPSDPYSNLSSPSTPSPPDFIPPTPPLAFVDGAGPTSPHIPPFSNGVSKWKSETVLNLREPGTIPHSPNLISPTTPTQKESQVSKSDQDPHLTFPRSLKIPPPTPVRTSSISSGEKDSSPKDEQLPTMVPHSRPALPPHFTIRSANAVHSGGEPERKATLEKPSIVVTESGSPHLPPESNGSPITQLKHEISSRGKTEPPSTEHASSNDDEDDEHSNLDKLKHELSALLISSLRKEDRTIVPKTKTNITDCNQIITDESKQAKPIVKSKKSPPPIMGEGKEKTDAKISSPSKVITKDVISTPDTMDVQANCVMKFKDELEAVLSPTKDGSPPLAFANLRHNPETKKQVTLQFGGGGQINGEESRLPEPIAYQNNSTSEGIKEDGKTSPSSSSNHISSDNTGKPPVSPQKPKKELLVPAAPSPSSSGTASPIQTASPNVDFSLLQYKTHRMQLGSVDSLASVTSSQTTEDESGTISNHENHQDSGGRKLSVTSSLSSNTDQTNNEVLIHPVTGEKVERAPQWLSSWLHSSGPKKAGLLLRPPDKTVTYLRSLH</sequence>
<feature type="compositionally biased region" description="Basic and acidic residues" evidence="1">
    <location>
        <begin position="349"/>
        <end position="359"/>
    </location>
</feature>
<feature type="compositionally biased region" description="Pro residues" evidence="1">
    <location>
        <begin position="109"/>
        <end position="124"/>
    </location>
</feature>
<dbReference type="PANTHER" id="PTHR35077">
    <property type="entry name" value="SIMILAR TO AI661453 PROTEIN"/>
    <property type="match status" value="1"/>
</dbReference>
<feature type="compositionally biased region" description="Pro residues" evidence="1">
    <location>
        <begin position="137"/>
        <end position="153"/>
    </location>
</feature>
<feature type="compositionally biased region" description="Polar residues" evidence="1">
    <location>
        <begin position="231"/>
        <end position="247"/>
    </location>
</feature>
<proteinExistence type="predicted"/>
<evidence type="ECO:0000256" key="1">
    <source>
        <dbReference type="SAM" id="MobiDB-lite"/>
    </source>
</evidence>
<gene>
    <name evidence="2" type="ORF">JRQ81_013941</name>
</gene>
<feature type="compositionally biased region" description="Polar residues" evidence="1">
    <location>
        <begin position="651"/>
        <end position="663"/>
    </location>
</feature>
<feature type="region of interest" description="Disordered" evidence="1">
    <location>
        <begin position="512"/>
        <end position="596"/>
    </location>
</feature>
<dbReference type="PRINTS" id="PR01217">
    <property type="entry name" value="PRICHEXTENSN"/>
</dbReference>
<feature type="compositionally biased region" description="Basic and acidic residues" evidence="1">
    <location>
        <begin position="276"/>
        <end position="286"/>
    </location>
</feature>
<feature type="compositionally biased region" description="Low complexity" evidence="1">
    <location>
        <begin position="579"/>
        <end position="592"/>
    </location>
</feature>
<dbReference type="Proteomes" id="UP001142489">
    <property type="component" value="Unassembled WGS sequence"/>
</dbReference>
<feature type="compositionally biased region" description="Low complexity" evidence="1">
    <location>
        <begin position="125"/>
        <end position="136"/>
    </location>
</feature>
<accession>A0A9Q0XWD0</accession>
<evidence type="ECO:0000313" key="3">
    <source>
        <dbReference type="Proteomes" id="UP001142489"/>
    </source>
</evidence>
<feature type="compositionally biased region" description="Polar residues" evidence="1">
    <location>
        <begin position="619"/>
        <end position="638"/>
    </location>
</feature>
<keyword evidence="3" id="KW-1185">Reference proteome</keyword>
<name>A0A9Q0XWD0_9SAUR</name>
<dbReference type="AlphaFoldDB" id="A0A9Q0XWD0"/>
<reference evidence="2" key="1">
    <citation type="journal article" date="2023" name="DNA Res.">
        <title>Chromosome-level genome assembly of Phrynocephalus forsythii using third-generation DNA sequencing and Hi-C analysis.</title>
        <authorList>
            <person name="Qi Y."/>
            <person name="Zhao W."/>
            <person name="Zhao Y."/>
            <person name="Niu C."/>
            <person name="Cao S."/>
            <person name="Zhang Y."/>
        </authorList>
    </citation>
    <scope>NUCLEOTIDE SEQUENCE</scope>
    <source>
        <tissue evidence="2">Muscle</tissue>
    </source>
</reference>
<feature type="compositionally biased region" description="Low complexity" evidence="1">
    <location>
        <begin position="549"/>
        <end position="559"/>
    </location>
</feature>
<dbReference type="EMBL" id="JAPFRF010000005">
    <property type="protein sequence ID" value="KAJ7331761.1"/>
    <property type="molecule type" value="Genomic_DNA"/>
</dbReference>
<dbReference type="PANTHER" id="PTHR35077:SF2">
    <property type="entry name" value="SIMILAR TO AI661453 PROTEIN"/>
    <property type="match status" value="1"/>
</dbReference>
<protein>
    <submittedName>
        <fullName evidence="2">Uncharacterized protein</fullName>
    </submittedName>
</protein>
<feature type="compositionally biased region" description="Low complexity" evidence="1">
    <location>
        <begin position="154"/>
        <end position="175"/>
    </location>
</feature>
<dbReference type="OrthoDB" id="9945848at2759"/>
<feature type="compositionally biased region" description="Pro residues" evidence="1">
    <location>
        <begin position="176"/>
        <end position="188"/>
    </location>
</feature>
<evidence type="ECO:0000313" key="2">
    <source>
        <dbReference type="EMBL" id="KAJ7331761.1"/>
    </source>
</evidence>
<feature type="region of interest" description="Disordered" evidence="1">
    <location>
        <begin position="421"/>
        <end position="452"/>
    </location>
</feature>
<feature type="region of interest" description="Disordered" evidence="1">
    <location>
        <begin position="619"/>
        <end position="663"/>
    </location>
</feature>